<dbReference type="EMBL" id="KN847494">
    <property type="protein sequence ID" value="KIW17014.1"/>
    <property type="molecule type" value="Genomic_DNA"/>
</dbReference>
<evidence type="ECO:0008006" key="9">
    <source>
        <dbReference type="Google" id="ProtNLM"/>
    </source>
</evidence>
<feature type="transmembrane region" description="Helical" evidence="6">
    <location>
        <begin position="406"/>
        <end position="423"/>
    </location>
</feature>
<feature type="transmembrane region" description="Helical" evidence="6">
    <location>
        <begin position="189"/>
        <end position="210"/>
    </location>
</feature>
<dbReference type="GO" id="GO:0015343">
    <property type="term" value="F:siderophore-iron transmembrane transporter activity"/>
    <property type="evidence" value="ECO:0007669"/>
    <property type="project" value="TreeGrafter"/>
</dbReference>
<keyword evidence="3 6" id="KW-1133">Transmembrane helix</keyword>
<feature type="transmembrane region" description="Helical" evidence="6">
    <location>
        <begin position="547"/>
        <end position="565"/>
    </location>
</feature>
<feature type="transmembrane region" description="Helical" evidence="6">
    <location>
        <begin position="265"/>
        <end position="290"/>
    </location>
</feature>
<dbReference type="GeneID" id="27331288"/>
<sequence length="598" mass="64234">MDAVTQAHDEPSSAQQVSKSDQHTQLDQDDLEMAKSTMIVADSTVTSGTARAEAMQLVWGTNGRCIVWLGICVMLIVYQFDHALLYNYRNYATSDFDNVAGLSTLAVAGNIVFAVAKPPIAKISNVVGRAEAYLFCIVCYLLGYILCASSSSFGVYAGGFIFANLGMTGANILNDIIIADVTSMRSRAFAIGISFFPFLITPWISGFIVQDVVGPGGIGWRWGIGMFAIIMPFSAAALVVPLLYYQRKAKKLSVVLTQKISIVDFCSQIDLGGTFLLTAGFAMFLIPFSLAGLTPSRWDTGYIIALIVIGAVTLAGLFVYEIYAAAHPILPARYFRNISIVICCSLGFLDTLGFEATHTYLYAWATIVHNMGPRDATFLNYTNGVWQCLVGIIAGAIMYKTRRYKWLMVIGTAIKLLGFGLMIRLRGADNSWAELFVVQSVQGWGSGIIEIAIIVGAQVVVPHAEMAQVTALVLLCAFVGAAIGDSIAGGIYSGSFKDALRHHLGSGATDTIVDAVFESITSTDIPAQGTPQRKAVNLAYSDVMRNITYVAVGTSVLCLVVAFFLPDLLLKEGQSLVPGGNADASIERGETETETGKI</sequence>
<dbReference type="SUPFAM" id="SSF103473">
    <property type="entry name" value="MFS general substrate transporter"/>
    <property type="match status" value="2"/>
</dbReference>
<evidence type="ECO:0000256" key="3">
    <source>
        <dbReference type="ARBA" id="ARBA00022989"/>
    </source>
</evidence>
<feature type="transmembrane region" description="Helical" evidence="6">
    <location>
        <begin position="157"/>
        <end position="177"/>
    </location>
</feature>
<evidence type="ECO:0000256" key="5">
    <source>
        <dbReference type="SAM" id="MobiDB-lite"/>
    </source>
</evidence>
<proteinExistence type="predicted"/>
<feature type="transmembrane region" description="Helical" evidence="6">
    <location>
        <begin position="443"/>
        <end position="462"/>
    </location>
</feature>
<evidence type="ECO:0000313" key="7">
    <source>
        <dbReference type="EMBL" id="KIW17014.1"/>
    </source>
</evidence>
<feature type="transmembrane region" description="Helical" evidence="6">
    <location>
        <begin position="302"/>
        <end position="326"/>
    </location>
</feature>
<dbReference type="OrthoDB" id="2241241at2759"/>
<organism evidence="7 8">
    <name type="scientific">Exophiala spinifera</name>
    <dbReference type="NCBI Taxonomy" id="91928"/>
    <lineage>
        <taxon>Eukaryota</taxon>
        <taxon>Fungi</taxon>
        <taxon>Dikarya</taxon>
        <taxon>Ascomycota</taxon>
        <taxon>Pezizomycotina</taxon>
        <taxon>Eurotiomycetes</taxon>
        <taxon>Chaetothyriomycetidae</taxon>
        <taxon>Chaetothyriales</taxon>
        <taxon>Herpotrichiellaceae</taxon>
        <taxon>Exophiala</taxon>
    </lineage>
</organism>
<evidence type="ECO:0000256" key="1">
    <source>
        <dbReference type="ARBA" id="ARBA00004141"/>
    </source>
</evidence>
<keyword evidence="2 6" id="KW-0812">Transmembrane</keyword>
<dbReference type="VEuPathDB" id="FungiDB:PV08_04205"/>
<dbReference type="PANTHER" id="PTHR23501:SF200">
    <property type="entry name" value="TRANSPORTER, PUTATIVE (AFU_ORTHOLOGUE AFUA_3G01360)-RELATED"/>
    <property type="match status" value="1"/>
</dbReference>
<dbReference type="AlphaFoldDB" id="A0A0D2C0B5"/>
<feature type="transmembrane region" description="Helical" evidence="6">
    <location>
        <begin position="381"/>
        <end position="399"/>
    </location>
</feature>
<feature type="transmembrane region" description="Helical" evidence="6">
    <location>
        <begin position="469"/>
        <end position="492"/>
    </location>
</feature>
<evidence type="ECO:0000256" key="4">
    <source>
        <dbReference type="ARBA" id="ARBA00023136"/>
    </source>
</evidence>
<dbReference type="HOGENOM" id="CLU_012970_2_2_1"/>
<dbReference type="Pfam" id="PF07690">
    <property type="entry name" value="MFS_1"/>
    <property type="match status" value="1"/>
</dbReference>
<feature type="region of interest" description="Disordered" evidence="5">
    <location>
        <begin position="1"/>
        <end position="25"/>
    </location>
</feature>
<dbReference type="GO" id="GO:0005886">
    <property type="term" value="C:plasma membrane"/>
    <property type="evidence" value="ECO:0007669"/>
    <property type="project" value="TreeGrafter"/>
</dbReference>
<keyword evidence="8" id="KW-1185">Reference proteome</keyword>
<keyword evidence="4 6" id="KW-0472">Membrane</keyword>
<evidence type="ECO:0000256" key="2">
    <source>
        <dbReference type="ARBA" id="ARBA00022692"/>
    </source>
</evidence>
<accession>A0A0D2C0B5</accession>
<gene>
    <name evidence="7" type="ORF">PV08_04205</name>
</gene>
<dbReference type="RefSeq" id="XP_016237230.1">
    <property type="nucleotide sequence ID" value="XM_016378553.1"/>
</dbReference>
<dbReference type="InterPro" id="IPR011701">
    <property type="entry name" value="MFS"/>
</dbReference>
<reference evidence="7 8" key="1">
    <citation type="submission" date="2015-01" db="EMBL/GenBank/DDBJ databases">
        <title>The Genome Sequence of Exophiala spinifera CBS89968.</title>
        <authorList>
            <consortium name="The Broad Institute Genomics Platform"/>
            <person name="Cuomo C."/>
            <person name="de Hoog S."/>
            <person name="Gorbushina A."/>
            <person name="Stielow B."/>
            <person name="Teixiera M."/>
            <person name="Abouelleil A."/>
            <person name="Chapman S.B."/>
            <person name="Priest M."/>
            <person name="Young S.K."/>
            <person name="Wortman J."/>
            <person name="Nusbaum C."/>
            <person name="Birren B."/>
        </authorList>
    </citation>
    <scope>NUCLEOTIDE SEQUENCE [LARGE SCALE GENOMIC DNA]</scope>
    <source>
        <strain evidence="7 8">CBS 89968</strain>
    </source>
</reference>
<feature type="transmembrane region" description="Helical" evidence="6">
    <location>
        <begin position="222"/>
        <end position="244"/>
    </location>
</feature>
<evidence type="ECO:0000313" key="8">
    <source>
        <dbReference type="Proteomes" id="UP000053328"/>
    </source>
</evidence>
<protein>
    <recommendedName>
        <fullName evidence="9">Major facilitator superfamily (MFS) profile domain-containing protein</fullName>
    </recommendedName>
</protein>
<evidence type="ECO:0000256" key="6">
    <source>
        <dbReference type="SAM" id="Phobius"/>
    </source>
</evidence>
<feature type="region of interest" description="Disordered" evidence="5">
    <location>
        <begin position="579"/>
        <end position="598"/>
    </location>
</feature>
<comment type="subcellular location">
    <subcellularLocation>
        <location evidence="1">Membrane</location>
        <topology evidence="1">Multi-pass membrane protein</topology>
    </subcellularLocation>
</comment>
<feature type="transmembrane region" description="Helical" evidence="6">
    <location>
        <begin position="100"/>
        <end position="120"/>
    </location>
</feature>
<feature type="compositionally biased region" description="Basic and acidic residues" evidence="5">
    <location>
        <begin position="585"/>
        <end position="598"/>
    </location>
</feature>
<name>A0A0D2C0B5_9EURO</name>
<feature type="transmembrane region" description="Helical" evidence="6">
    <location>
        <begin position="338"/>
        <end position="361"/>
    </location>
</feature>
<feature type="transmembrane region" description="Helical" evidence="6">
    <location>
        <begin position="132"/>
        <end position="151"/>
    </location>
</feature>
<dbReference type="Gene3D" id="1.20.1250.20">
    <property type="entry name" value="MFS general substrate transporter like domains"/>
    <property type="match status" value="2"/>
</dbReference>
<dbReference type="Proteomes" id="UP000053328">
    <property type="component" value="Unassembled WGS sequence"/>
</dbReference>
<feature type="transmembrane region" description="Helical" evidence="6">
    <location>
        <begin position="61"/>
        <end position="80"/>
    </location>
</feature>
<dbReference type="PANTHER" id="PTHR23501">
    <property type="entry name" value="MAJOR FACILITATOR SUPERFAMILY"/>
    <property type="match status" value="1"/>
</dbReference>
<dbReference type="InterPro" id="IPR036259">
    <property type="entry name" value="MFS_trans_sf"/>
</dbReference>